<dbReference type="EMBL" id="CP144106">
    <property type="protein sequence ID" value="WWC91831.1"/>
    <property type="molecule type" value="Genomic_DNA"/>
</dbReference>
<feature type="region of interest" description="Disordered" evidence="1">
    <location>
        <begin position="244"/>
        <end position="274"/>
    </location>
</feature>
<sequence>MNDPYYYDPRDSSQQTRMSTDRYLYNPRYGPDDYSEANFRGVRKSRPSGHRSSGRSRDTQHSGGDPRDLEAEAEVEAEAERISAVLSAQLDRSLRLEEFDGQANVPIPEVQKSLPSELTVKEYKNVYGEVEKVEATTDLDAHSSHGYPLSKFTLTALASTIYAVHEGERCQFSHPTTVLVYKFDNKRINLERVASDVTARGKFLSSLTPFQDVSDLYPEIPAVLREDLTATLRQDATDQLNDIARSCIDSRRSETPSRHEREPTDRSSHGRRRY</sequence>
<evidence type="ECO:0000256" key="1">
    <source>
        <dbReference type="SAM" id="MobiDB-lite"/>
    </source>
</evidence>
<feature type="compositionally biased region" description="Basic and acidic residues" evidence="1">
    <location>
        <begin position="55"/>
        <end position="70"/>
    </location>
</feature>
<proteinExistence type="predicted"/>
<name>A0AAX4K248_9TREE</name>
<dbReference type="Proteomes" id="UP001355207">
    <property type="component" value="Chromosome 9"/>
</dbReference>
<feature type="region of interest" description="Disordered" evidence="1">
    <location>
        <begin position="1"/>
        <end position="76"/>
    </location>
</feature>
<keyword evidence="3" id="KW-1185">Reference proteome</keyword>
<organism evidence="2 3">
    <name type="scientific">Kwoniella dendrophila CBS 6074</name>
    <dbReference type="NCBI Taxonomy" id="1295534"/>
    <lineage>
        <taxon>Eukaryota</taxon>
        <taxon>Fungi</taxon>
        <taxon>Dikarya</taxon>
        <taxon>Basidiomycota</taxon>
        <taxon>Agaricomycotina</taxon>
        <taxon>Tremellomycetes</taxon>
        <taxon>Tremellales</taxon>
        <taxon>Cryptococcaceae</taxon>
        <taxon>Kwoniella</taxon>
    </lineage>
</organism>
<dbReference type="RefSeq" id="XP_066078593.1">
    <property type="nucleotide sequence ID" value="XM_066222496.1"/>
</dbReference>
<feature type="compositionally biased region" description="Basic residues" evidence="1">
    <location>
        <begin position="41"/>
        <end position="54"/>
    </location>
</feature>
<dbReference type="GeneID" id="91097447"/>
<gene>
    <name evidence="2" type="ORF">L201_006778</name>
</gene>
<accession>A0AAX4K248</accession>
<evidence type="ECO:0000313" key="2">
    <source>
        <dbReference type="EMBL" id="WWC91831.1"/>
    </source>
</evidence>
<protein>
    <submittedName>
        <fullName evidence="2">Uncharacterized protein</fullName>
    </submittedName>
</protein>
<evidence type="ECO:0000313" key="3">
    <source>
        <dbReference type="Proteomes" id="UP001355207"/>
    </source>
</evidence>
<feature type="compositionally biased region" description="Basic and acidic residues" evidence="1">
    <location>
        <begin position="248"/>
        <end position="268"/>
    </location>
</feature>
<dbReference type="AlphaFoldDB" id="A0AAX4K248"/>
<reference evidence="2 3" key="1">
    <citation type="submission" date="2024-01" db="EMBL/GenBank/DDBJ databases">
        <title>Comparative genomics of Cryptococcus and Kwoniella reveals pathogenesis evolution and contrasting modes of karyotype evolution via chromosome fusion or intercentromeric recombination.</title>
        <authorList>
            <person name="Coelho M.A."/>
            <person name="David-Palma M."/>
            <person name="Shea T."/>
            <person name="Bowers K."/>
            <person name="McGinley-Smith S."/>
            <person name="Mohammad A.W."/>
            <person name="Gnirke A."/>
            <person name="Yurkov A.M."/>
            <person name="Nowrousian M."/>
            <person name="Sun S."/>
            <person name="Cuomo C.A."/>
            <person name="Heitman J."/>
        </authorList>
    </citation>
    <scope>NUCLEOTIDE SEQUENCE [LARGE SCALE GENOMIC DNA]</scope>
    <source>
        <strain evidence="2 3">CBS 6074</strain>
    </source>
</reference>